<dbReference type="Proteomes" id="UP001549119">
    <property type="component" value="Unassembled WGS sequence"/>
</dbReference>
<keyword evidence="8" id="KW-1185">Reference proteome</keyword>
<protein>
    <recommendedName>
        <fullName evidence="3">Endolytic peptidoglycan transglycosylase RlpA</fullName>
        <ecNumber evidence="3">4.2.2.-</ecNumber>
    </recommendedName>
</protein>
<dbReference type="EMBL" id="JBEPNW010000002">
    <property type="protein sequence ID" value="MET3868556.1"/>
    <property type="molecule type" value="Genomic_DNA"/>
</dbReference>
<keyword evidence="1 3" id="KW-0456">Lyase</keyword>
<dbReference type="HAMAP" id="MF_02071">
    <property type="entry name" value="RlpA"/>
    <property type="match status" value="1"/>
</dbReference>
<dbReference type="EMBL" id="JBEPNW010000002">
    <property type="protein sequence ID" value="MET3868356.1"/>
    <property type="molecule type" value="Genomic_DNA"/>
</dbReference>
<accession>A0ABV2NPV1</accession>
<keyword evidence="2 3" id="KW-0961">Cell wall biogenesis/degradation</keyword>
<dbReference type="PANTHER" id="PTHR34183">
    <property type="entry name" value="ENDOLYTIC PEPTIDOGLYCAN TRANSGLYCOSYLASE RLPA"/>
    <property type="match status" value="1"/>
</dbReference>
<evidence type="ECO:0000256" key="2">
    <source>
        <dbReference type="ARBA" id="ARBA00023316"/>
    </source>
</evidence>
<comment type="caution">
    <text evidence="7">The sequence shown here is derived from an EMBL/GenBank/DDBJ whole genome shotgun (WGS) entry which is preliminary data.</text>
</comment>
<comment type="similarity">
    <text evidence="3 4">Belongs to the RlpA family.</text>
</comment>
<sequence length="134" mass="14741" precursor="true">MLLQRLALRAAVACALLFAPAHARAWEGIASTYGREIFRINPKGLTANGERFKPMGLTAAMWDVPFNTRVRVTNLANGCSVIARINDRGPHRRLRRAIDMSTGAARALCFDGLARVRIEILDRAGSGRRLADAR</sequence>
<feature type="chain" id="PRO_5044897458" description="Endolytic peptidoglycan transglycosylase RlpA" evidence="3">
    <location>
        <begin position="26"/>
        <end position="134"/>
    </location>
</feature>
<dbReference type="EC" id="4.2.2.-" evidence="3"/>
<name>A0ABV2NPV1_9HYPH</name>
<dbReference type="Gene3D" id="2.40.40.10">
    <property type="entry name" value="RlpA-like domain"/>
    <property type="match status" value="1"/>
</dbReference>
<keyword evidence="7" id="KW-0449">Lipoprotein</keyword>
<dbReference type="RefSeq" id="WP_209650399.1">
    <property type="nucleotide sequence ID" value="NZ_JBEPNV010000001.1"/>
</dbReference>
<evidence type="ECO:0000313" key="8">
    <source>
        <dbReference type="Proteomes" id="UP001549119"/>
    </source>
</evidence>
<organism evidence="7 8">
    <name type="scientific">Methylobacterium radiotolerans</name>
    <dbReference type="NCBI Taxonomy" id="31998"/>
    <lineage>
        <taxon>Bacteria</taxon>
        <taxon>Pseudomonadati</taxon>
        <taxon>Pseudomonadota</taxon>
        <taxon>Alphaproteobacteria</taxon>
        <taxon>Hyphomicrobiales</taxon>
        <taxon>Methylobacteriaceae</taxon>
        <taxon>Methylobacterium</taxon>
    </lineage>
</organism>
<evidence type="ECO:0000256" key="4">
    <source>
        <dbReference type="RuleBase" id="RU003495"/>
    </source>
</evidence>
<evidence type="ECO:0000256" key="3">
    <source>
        <dbReference type="HAMAP-Rule" id="MF_02071"/>
    </source>
</evidence>
<evidence type="ECO:0000313" key="7">
    <source>
        <dbReference type="EMBL" id="MET3868556.1"/>
    </source>
</evidence>
<dbReference type="InterPro" id="IPR009009">
    <property type="entry name" value="RlpA-like_DPBB"/>
</dbReference>
<dbReference type="InterPro" id="IPR034718">
    <property type="entry name" value="RlpA"/>
</dbReference>
<dbReference type="InterPro" id="IPR012997">
    <property type="entry name" value="RplA"/>
</dbReference>
<feature type="signal peptide" evidence="3">
    <location>
        <begin position="1"/>
        <end position="25"/>
    </location>
</feature>
<dbReference type="CDD" id="cd22268">
    <property type="entry name" value="DPBB_RlpA-like"/>
    <property type="match status" value="1"/>
</dbReference>
<dbReference type="Pfam" id="PF03330">
    <property type="entry name" value="DPBB_1"/>
    <property type="match status" value="1"/>
</dbReference>
<evidence type="ECO:0000313" key="6">
    <source>
        <dbReference type="EMBL" id="MET3868356.1"/>
    </source>
</evidence>
<evidence type="ECO:0000256" key="1">
    <source>
        <dbReference type="ARBA" id="ARBA00023239"/>
    </source>
</evidence>
<dbReference type="PANTHER" id="PTHR34183:SF8">
    <property type="entry name" value="ENDOLYTIC PEPTIDOGLYCAN TRANSGLYCOSYLASE RLPA-RELATED"/>
    <property type="match status" value="1"/>
</dbReference>
<dbReference type="NCBIfam" id="TIGR00413">
    <property type="entry name" value="rlpA"/>
    <property type="match status" value="1"/>
</dbReference>
<dbReference type="SUPFAM" id="SSF50685">
    <property type="entry name" value="Barwin-like endoglucanases"/>
    <property type="match status" value="1"/>
</dbReference>
<comment type="function">
    <text evidence="3">Lytic transglycosylase with a strong preference for naked glycan strands that lack stem peptides.</text>
</comment>
<reference evidence="7 8" key="1">
    <citation type="submission" date="2024-06" db="EMBL/GenBank/DDBJ databases">
        <title>Genomics of switchgrass bacterial isolates.</title>
        <authorList>
            <person name="Shade A."/>
        </authorList>
    </citation>
    <scope>NUCLEOTIDE SEQUENCE [LARGE SCALE GENOMIC DNA]</scope>
    <source>
        <strain evidence="7 8">PvP084</strain>
    </source>
</reference>
<feature type="domain" description="RlpA-like protein double-psi beta-barrel" evidence="5">
    <location>
        <begin position="28"/>
        <end position="110"/>
    </location>
</feature>
<keyword evidence="3" id="KW-0732">Signal</keyword>
<proteinExistence type="inferred from homology"/>
<gene>
    <name evidence="3" type="primary">rlpA</name>
    <name evidence="6" type="ORF">ABIC20_005665</name>
    <name evidence="7" type="ORF">ABIC20_005865</name>
</gene>
<dbReference type="InterPro" id="IPR036908">
    <property type="entry name" value="RlpA-like_sf"/>
</dbReference>
<evidence type="ECO:0000259" key="5">
    <source>
        <dbReference type="Pfam" id="PF03330"/>
    </source>
</evidence>